<evidence type="ECO:0000256" key="7">
    <source>
        <dbReference type="HAMAP-Rule" id="MF_00108"/>
    </source>
</evidence>
<accession>A0A165EL75</accession>
<evidence type="ECO:0000256" key="1">
    <source>
        <dbReference type="ARBA" id="ARBA00001282"/>
    </source>
</evidence>
<dbReference type="PANTHER" id="PTHR32125:SF4">
    <property type="entry name" value="2-C-METHYL-D-ERYTHRITOL 4-PHOSPHATE CYTIDYLYLTRANSFERASE, CHLOROPLASTIC"/>
    <property type="match status" value="1"/>
</dbReference>
<keyword evidence="9" id="KW-1185">Reference proteome</keyword>
<evidence type="ECO:0000256" key="5">
    <source>
        <dbReference type="ARBA" id="ARBA00022695"/>
    </source>
</evidence>
<dbReference type="InterPro" id="IPR050088">
    <property type="entry name" value="IspD/TarI_cytidylyltransf_bact"/>
</dbReference>
<evidence type="ECO:0000256" key="2">
    <source>
        <dbReference type="ARBA" id="ARBA00004787"/>
    </source>
</evidence>
<keyword evidence="4 7" id="KW-0808">Transferase</keyword>
<feature type="site" description="Positions MEP for the nucleophilic attack" evidence="7">
    <location>
        <position position="207"/>
    </location>
</feature>
<dbReference type="PROSITE" id="PS01295">
    <property type="entry name" value="ISPD"/>
    <property type="match status" value="1"/>
</dbReference>
<dbReference type="FunFam" id="3.90.550.10:FF:000003">
    <property type="entry name" value="2-C-methyl-D-erythritol 4-phosphate cytidylyltransferase"/>
    <property type="match status" value="1"/>
</dbReference>
<comment type="function">
    <text evidence="7">Catalyzes the formation of 4-diphosphocytidyl-2-C-methyl-D-erythritol from CTP and 2-C-methyl-D-erythritol 4-phosphate (MEP).</text>
</comment>
<dbReference type="SUPFAM" id="SSF53448">
    <property type="entry name" value="Nucleotide-diphospho-sugar transferases"/>
    <property type="match status" value="1"/>
</dbReference>
<evidence type="ECO:0000256" key="4">
    <source>
        <dbReference type="ARBA" id="ARBA00022679"/>
    </source>
</evidence>
<comment type="similarity">
    <text evidence="3 7">Belongs to the IspD/TarI cytidylyltransferase family. IspD subfamily.</text>
</comment>
<dbReference type="HAMAP" id="MF_00108">
    <property type="entry name" value="IspD"/>
    <property type="match status" value="1"/>
</dbReference>
<dbReference type="EMBL" id="LQQU01000059">
    <property type="protein sequence ID" value="KZE25355.1"/>
    <property type="molecule type" value="Genomic_DNA"/>
</dbReference>
<proteinExistence type="inferred from homology"/>
<dbReference type="AlphaFoldDB" id="A0A165EL75"/>
<protein>
    <recommendedName>
        <fullName evidence="7">2-C-methyl-D-erythritol 4-phosphate cytidylyltransferase</fullName>
        <ecNumber evidence="7">2.7.7.60</ecNumber>
    </recommendedName>
    <alternativeName>
        <fullName evidence="7">4-diphosphocytidyl-2C-methyl-D-erythritol synthase</fullName>
    </alternativeName>
    <alternativeName>
        <fullName evidence="7">MEP cytidylyltransferase</fullName>
        <shortName evidence="7">MCT</shortName>
    </alternativeName>
</protein>
<dbReference type="Proteomes" id="UP000076625">
    <property type="component" value="Unassembled WGS sequence"/>
</dbReference>
<dbReference type="STRING" id="1452487.AVW16_03405"/>
<dbReference type="GO" id="GO:0050518">
    <property type="term" value="F:2-C-methyl-D-erythritol 4-phosphate cytidylyltransferase activity"/>
    <property type="evidence" value="ECO:0007669"/>
    <property type="project" value="UniProtKB-UniRule"/>
</dbReference>
<dbReference type="CDD" id="cd02516">
    <property type="entry name" value="CDP-ME_synthetase"/>
    <property type="match status" value="1"/>
</dbReference>
<sequence length="230" mass="23772">MSRRVVLVPAAGSGSRVGAAIPKQYLPLAGRPLLAHTLDALIAHPDVDAVAVVISPDDQWFDGYDWPAALTVLRCGGATRADSVANGLGQLDLAADDWVLVHDAARVGISATALSRLIDTLDGDAVGGLLALPVPDTVKRGDADGRVGATLPRAGLWLAQTPQMFRAGLLQRALAAAPLAEITDEASAIERLGLAPRLVEGEAGNFKVTYPQDLTLAEALLAARSAPAQA</sequence>
<comment type="pathway">
    <text evidence="2 7">Isoprenoid biosynthesis; isopentenyl diphosphate biosynthesis via DXP pathway; isopentenyl diphosphate from 1-deoxy-D-xylulose 5-phosphate: step 2/6.</text>
</comment>
<feature type="site" description="Positions MEP for the nucleophilic attack" evidence="7">
    <location>
        <position position="153"/>
    </location>
</feature>
<dbReference type="InterPro" id="IPR001228">
    <property type="entry name" value="IspD"/>
</dbReference>
<comment type="caution">
    <text evidence="8">The sequence shown here is derived from an EMBL/GenBank/DDBJ whole genome shotgun (WGS) entry which is preliminary data.</text>
</comment>
<name>A0A165EL75_9NEIS</name>
<dbReference type="GO" id="GO:0019288">
    <property type="term" value="P:isopentenyl diphosphate biosynthetic process, methylerythritol 4-phosphate pathway"/>
    <property type="evidence" value="ECO:0007669"/>
    <property type="project" value="UniProtKB-UniRule"/>
</dbReference>
<evidence type="ECO:0000256" key="3">
    <source>
        <dbReference type="ARBA" id="ARBA00009789"/>
    </source>
</evidence>
<dbReference type="UniPathway" id="UPA00056">
    <property type="reaction ID" value="UER00093"/>
</dbReference>
<dbReference type="InterPro" id="IPR018294">
    <property type="entry name" value="ISPD_synthase_CS"/>
</dbReference>
<evidence type="ECO:0000256" key="6">
    <source>
        <dbReference type="ARBA" id="ARBA00023229"/>
    </source>
</evidence>
<dbReference type="Gene3D" id="3.90.550.10">
    <property type="entry name" value="Spore Coat Polysaccharide Biosynthesis Protein SpsA, Chain A"/>
    <property type="match status" value="1"/>
</dbReference>
<reference evidence="9" key="1">
    <citation type="submission" date="2016-01" db="EMBL/GenBank/DDBJ databases">
        <title>Draft genome of Chromobacterium sp. F49.</title>
        <authorList>
            <person name="Hong K.W."/>
        </authorList>
    </citation>
    <scope>NUCLEOTIDE SEQUENCE [LARGE SCALE GENOMIC DNA]</scope>
    <source>
        <strain evidence="9">CN10</strain>
    </source>
</reference>
<feature type="site" description="Transition state stabilizer" evidence="7">
    <location>
        <position position="16"/>
    </location>
</feature>
<dbReference type="NCBIfam" id="TIGR00453">
    <property type="entry name" value="ispD"/>
    <property type="match status" value="1"/>
</dbReference>
<dbReference type="PANTHER" id="PTHR32125">
    <property type="entry name" value="2-C-METHYL-D-ERYTHRITOL 4-PHOSPHATE CYTIDYLYLTRANSFERASE, CHLOROPLASTIC"/>
    <property type="match status" value="1"/>
</dbReference>
<evidence type="ECO:0000313" key="8">
    <source>
        <dbReference type="EMBL" id="KZE25355.1"/>
    </source>
</evidence>
<organism evidence="8 9">
    <name type="scientific">Crenobacter luteus</name>
    <dbReference type="NCBI Taxonomy" id="1452487"/>
    <lineage>
        <taxon>Bacteria</taxon>
        <taxon>Pseudomonadati</taxon>
        <taxon>Pseudomonadota</taxon>
        <taxon>Betaproteobacteria</taxon>
        <taxon>Neisseriales</taxon>
        <taxon>Neisseriaceae</taxon>
        <taxon>Crenobacter</taxon>
    </lineage>
</organism>
<dbReference type="InterPro" id="IPR029044">
    <property type="entry name" value="Nucleotide-diphossugar_trans"/>
</dbReference>
<dbReference type="InterPro" id="IPR034683">
    <property type="entry name" value="IspD/TarI"/>
</dbReference>
<dbReference type="EC" id="2.7.7.60" evidence="7"/>
<dbReference type="RefSeq" id="WP_066614700.1">
    <property type="nucleotide sequence ID" value="NZ_LQQU01000059.1"/>
</dbReference>
<gene>
    <name evidence="7" type="primary">ispD</name>
    <name evidence="8" type="ORF">AVW16_03405</name>
</gene>
<keyword evidence="5 7" id="KW-0548">Nucleotidyltransferase</keyword>
<comment type="catalytic activity">
    <reaction evidence="1 7">
        <text>2-C-methyl-D-erythritol 4-phosphate + CTP + H(+) = 4-CDP-2-C-methyl-D-erythritol + diphosphate</text>
        <dbReference type="Rhea" id="RHEA:13429"/>
        <dbReference type="ChEBI" id="CHEBI:15378"/>
        <dbReference type="ChEBI" id="CHEBI:33019"/>
        <dbReference type="ChEBI" id="CHEBI:37563"/>
        <dbReference type="ChEBI" id="CHEBI:57823"/>
        <dbReference type="ChEBI" id="CHEBI:58262"/>
        <dbReference type="EC" id="2.7.7.60"/>
    </reaction>
</comment>
<evidence type="ECO:0000313" key="9">
    <source>
        <dbReference type="Proteomes" id="UP000076625"/>
    </source>
</evidence>
<keyword evidence="6 7" id="KW-0414">Isoprene biosynthesis</keyword>
<feature type="site" description="Transition state stabilizer" evidence="7">
    <location>
        <position position="23"/>
    </location>
</feature>
<dbReference type="Pfam" id="PF01128">
    <property type="entry name" value="IspD"/>
    <property type="match status" value="1"/>
</dbReference>
<dbReference type="OrthoDB" id="9806837at2"/>